<sequence>MDENSAEAPDKKVISIKAERESKFLSLIEEVSNKYDEMIEIYQTDKHNKEYCEPMLSKIEKIVMALSNLKTYKKENLGYFSEKNCDNLRKLVTVISKIYKFLVDNSHSKISEGLNNEFDSTVQLLNMNLGNPFANFLPLKKLKFLPLMSEVTKIYDEISEIHQAAQYNKKTCWLMLKKVEIADTALNNLKINEDKNSKYFSKENYISLCNLITIISKIRKLLAEISRFESYQKFIKIKKNVEIFRDLNNKFNSTVQDLNFSSIISSTDSLVCTGTETASKIEVTFASFLPLIEEMNKLYDYIDKIHRNAQYNEITCKAMLERIRIANTDVGTLQIRNLEFFSKKNLINFRNLVTVICEIRHFLADISQGSKKYVHAEDIKEKFSNLIDEFETAIRLLQFYLIIYFVERDNNENDKIRANIEEEWIKQKIEDEDILYFEYGKFIEFEKIGKGGFGDVYKAETIDEKKVALKCLRKSSKIEENVLKDFVKELKVLRIISYHDNINSFLGITKDYEENYIMVLEYANNGNLRDYLRKNFCSLQWKDKIQMALDITCGLKCLHSNDIIHRDLHSKNILVNNGKLLIADFGLSKQIAEATSNSTSNRMGMTAYIDPQCLKSVNHKKNKKSDIYSLGVLLWEITSGHPPFRYVEQNMLVYYIGHGNQREKPIDSTPAKYLQLYQECWDDDPEKRPDVDQVYDEIVRISGQLNYADDNENPLIISDSNNLNLDDRQSELYVDSL</sequence>
<name>A0A2Z6SE10_9GLOM</name>
<dbReference type="CDD" id="cd21037">
    <property type="entry name" value="MLKL_NTD"/>
    <property type="match status" value="2"/>
</dbReference>
<dbReference type="Proteomes" id="UP000247702">
    <property type="component" value="Unassembled WGS sequence"/>
</dbReference>
<reference evidence="5 6" key="1">
    <citation type="submission" date="2017-11" db="EMBL/GenBank/DDBJ databases">
        <title>The genome of Rhizophagus clarus HR1 reveals common genetic basis of auxotrophy among arbuscular mycorrhizal fungi.</title>
        <authorList>
            <person name="Kobayashi Y."/>
        </authorList>
    </citation>
    <scope>NUCLEOTIDE SEQUENCE [LARGE SCALE GENOMIC DNA]</scope>
    <source>
        <strain evidence="5 6">HR1</strain>
    </source>
</reference>
<feature type="binding site" evidence="3">
    <location>
        <position position="470"/>
    </location>
    <ligand>
        <name>ATP</name>
        <dbReference type="ChEBI" id="CHEBI:30616"/>
    </ligand>
</feature>
<dbReference type="Gene3D" id="1.20.930.20">
    <property type="entry name" value="Adaptor protein Cbl, N-terminal domain"/>
    <property type="match status" value="3"/>
</dbReference>
<gene>
    <name evidence="5" type="ORF">RclHR1_00500007</name>
</gene>
<dbReference type="AlphaFoldDB" id="A0A2Z6SE10"/>
<evidence type="ECO:0000256" key="2">
    <source>
        <dbReference type="ARBA" id="ARBA00022840"/>
    </source>
</evidence>
<feature type="domain" description="Protein kinase" evidence="4">
    <location>
        <begin position="442"/>
        <end position="716"/>
    </location>
</feature>
<comment type="caution">
    <text evidence="5">The sequence shown here is derived from an EMBL/GenBank/DDBJ whole genome shotgun (WGS) entry which is preliminary data.</text>
</comment>
<evidence type="ECO:0000313" key="6">
    <source>
        <dbReference type="Proteomes" id="UP000247702"/>
    </source>
</evidence>
<dbReference type="Pfam" id="PF07714">
    <property type="entry name" value="PK_Tyr_Ser-Thr"/>
    <property type="match status" value="1"/>
</dbReference>
<dbReference type="GO" id="GO:0097527">
    <property type="term" value="P:necroptotic signaling pathway"/>
    <property type="evidence" value="ECO:0007669"/>
    <property type="project" value="TreeGrafter"/>
</dbReference>
<accession>A0A2Z6SE10</accession>
<dbReference type="PANTHER" id="PTHR44329:SF298">
    <property type="entry name" value="MIXED LINEAGE KINASE DOMAIN-LIKE PROTEIN"/>
    <property type="match status" value="1"/>
</dbReference>
<dbReference type="GO" id="GO:0004672">
    <property type="term" value="F:protein kinase activity"/>
    <property type="evidence" value="ECO:0007669"/>
    <property type="project" value="InterPro"/>
</dbReference>
<dbReference type="InterPro" id="IPR051681">
    <property type="entry name" value="Ser/Thr_Kinases-Pseudokinases"/>
</dbReference>
<dbReference type="Gene3D" id="1.10.510.10">
    <property type="entry name" value="Transferase(Phosphotransferase) domain 1"/>
    <property type="match status" value="1"/>
</dbReference>
<evidence type="ECO:0000256" key="1">
    <source>
        <dbReference type="ARBA" id="ARBA00022741"/>
    </source>
</evidence>
<evidence type="ECO:0000313" key="5">
    <source>
        <dbReference type="EMBL" id="GBC03159.1"/>
    </source>
</evidence>
<dbReference type="SUPFAM" id="SSF56112">
    <property type="entry name" value="Protein kinase-like (PK-like)"/>
    <property type="match status" value="1"/>
</dbReference>
<dbReference type="EMBL" id="BEXD01003871">
    <property type="protein sequence ID" value="GBC03159.1"/>
    <property type="molecule type" value="Genomic_DNA"/>
</dbReference>
<dbReference type="GO" id="GO:0005524">
    <property type="term" value="F:ATP binding"/>
    <property type="evidence" value="ECO:0007669"/>
    <property type="project" value="UniProtKB-UniRule"/>
</dbReference>
<dbReference type="PRINTS" id="PR00109">
    <property type="entry name" value="TYRKINASE"/>
</dbReference>
<organism evidence="5 6">
    <name type="scientific">Rhizophagus clarus</name>
    <dbReference type="NCBI Taxonomy" id="94130"/>
    <lineage>
        <taxon>Eukaryota</taxon>
        <taxon>Fungi</taxon>
        <taxon>Fungi incertae sedis</taxon>
        <taxon>Mucoromycota</taxon>
        <taxon>Glomeromycotina</taxon>
        <taxon>Glomeromycetes</taxon>
        <taxon>Glomerales</taxon>
        <taxon>Glomeraceae</taxon>
        <taxon>Rhizophagus</taxon>
    </lineage>
</organism>
<dbReference type="InterPro" id="IPR036537">
    <property type="entry name" value="Adaptor_Cbl_N_dom_sf"/>
</dbReference>
<evidence type="ECO:0000256" key="3">
    <source>
        <dbReference type="PROSITE-ProRule" id="PRU10141"/>
    </source>
</evidence>
<keyword evidence="1 3" id="KW-0547">Nucleotide-binding</keyword>
<dbReference type="InterPro" id="IPR000719">
    <property type="entry name" value="Prot_kinase_dom"/>
</dbReference>
<dbReference type="PROSITE" id="PS50011">
    <property type="entry name" value="PROTEIN_KINASE_DOM"/>
    <property type="match status" value="1"/>
</dbReference>
<dbReference type="InterPro" id="IPR059179">
    <property type="entry name" value="MLKL-like_MCAfunc"/>
</dbReference>
<protein>
    <recommendedName>
        <fullName evidence="4">Protein kinase domain-containing protein</fullName>
    </recommendedName>
</protein>
<dbReference type="PANTHER" id="PTHR44329">
    <property type="entry name" value="SERINE/THREONINE-PROTEIN KINASE TNNI3K-RELATED"/>
    <property type="match status" value="1"/>
</dbReference>
<dbReference type="InterPro" id="IPR001245">
    <property type="entry name" value="Ser-Thr/Tyr_kinase_cat_dom"/>
</dbReference>
<dbReference type="InterPro" id="IPR017441">
    <property type="entry name" value="Protein_kinase_ATP_BS"/>
</dbReference>
<keyword evidence="2 3" id="KW-0067">ATP-binding</keyword>
<proteinExistence type="predicted"/>
<keyword evidence="6" id="KW-1185">Reference proteome</keyword>
<dbReference type="PROSITE" id="PS00107">
    <property type="entry name" value="PROTEIN_KINASE_ATP"/>
    <property type="match status" value="1"/>
</dbReference>
<evidence type="ECO:0000259" key="4">
    <source>
        <dbReference type="PROSITE" id="PS50011"/>
    </source>
</evidence>
<dbReference type="GO" id="GO:0007166">
    <property type="term" value="P:cell surface receptor signaling pathway"/>
    <property type="evidence" value="ECO:0007669"/>
    <property type="project" value="InterPro"/>
</dbReference>
<dbReference type="InterPro" id="IPR011009">
    <property type="entry name" value="Kinase-like_dom_sf"/>
</dbReference>